<comment type="similarity">
    <text evidence="8 9">Belongs to the TonB-dependent receptor family.</text>
</comment>
<evidence type="ECO:0000259" key="11">
    <source>
        <dbReference type="Pfam" id="PF00593"/>
    </source>
</evidence>
<protein>
    <submittedName>
        <fullName evidence="13">TonB-dependent receptor</fullName>
    </submittedName>
</protein>
<evidence type="ECO:0000256" key="1">
    <source>
        <dbReference type="ARBA" id="ARBA00004571"/>
    </source>
</evidence>
<feature type="domain" description="TonB-dependent receptor-like beta-barrel" evidence="11">
    <location>
        <begin position="354"/>
        <end position="730"/>
    </location>
</feature>
<keyword evidence="7 8" id="KW-0998">Cell outer membrane</keyword>
<dbReference type="PANTHER" id="PTHR30069:SF39">
    <property type="entry name" value="BLL6183 PROTEIN"/>
    <property type="match status" value="1"/>
</dbReference>
<dbReference type="InterPro" id="IPR037066">
    <property type="entry name" value="Plug_dom_sf"/>
</dbReference>
<dbReference type="SUPFAM" id="SSF56935">
    <property type="entry name" value="Porins"/>
    <property type="match status" value="1"/>
</dbReference>
<dbReference type="Pfam" id="PF07715">
    <property type="entry name" value="Plug"/>
    <property type="match status" value="1"/>
</dbReference>
<keyword evidence="14" id="KW-1185">Reference proteome</keyword>
<dbReference type="GO" id="GO:0009279">
    <property type="term" value="C:cell outer membrane"/>
    <property type="evidence" value="ECO:0007669"/>
    <property type="project" value="UniProtKB-SubCell"/>
</dbReference>
<organism evidence="13 14">
    <name type="scientific">Limobrevibacterium gyesilva</name>
    <dbReference type="NCBI Taxonomy" id="2991712"/>
    <lineage>
        <taxon>Bacteria</taxon>
        <taxon>Pseudomonadati</taxon>
        <taxon>Pseudomonadota</taxon>
        <taxon>Alphaproteobacteria</taxon>
        <taxon>Acetobacterales</taxon>
        <taxon>Acetobacteraceae</taxon>
        <taxon>Limobrevibacterium</taxon>
    </lineage>
</organism>
<proteinExistence type="inferred from homology"/>
<dbReference type="GO" id="GO:0044718">
    <property type="term" value="P:siderophore transmembrane transport"/>
    <property type="evidence" value="ECO:0007669"/>
    <property type="project" value="TreeGrafter"/>
</dbReference>
<sequence length="777" mass="81992">MHQPTRLALLAIGVTLPALAALAQDTPPATEPGVVNLPQIDVVGTTPLLGSGVARDQVPAETHVLTGRDIVRTGIPQAVKSLEDNIPGVNLNAAAGNPYQPNLLYHGFEASPLQGTPQGIAVYVNGVRFNQAFGDTVNWDLIPDVAIDTMNLVGSNPVFGLNALGGALSVQLKNGFTYQGAEFRMFGGSFGQLGTTLQYGRGNGHNAAYIAASVQHQGGWRDLQSSDLYQVYGDIGWRSDRAEVHLNVEGANTALKGPGTAPVELLNADRAAQFTAPNAIHNTYALVSLSGTLAVSDTTLLQGIVYYDSFLQRVMNGNVTDFTPCNDGSGNLCDSSGAVATSRAGTPIPAFLNGGPYSQLDSQTTNTNGYGASLQATNRNELFGQANQFVAGLSFDGSHTTFDGNTQIGGLDLDSRAFIGPGIVVDQPGGPITPVRTNVTTAYYGAFFTDTFSITPRLALNVAGRFNAAQVDLSDQNGTALTGNHSYNRFNPSAGLTWKALPWLTLYASYAEANRAPTPAELSCASAASPCSLANFFVGDPSLKQVVAHTVEAGLRGSLAPVEDANLNWYLGYFHTSLSDDILFVNSPIQGRAFFTNVGTTVRQGIDVGARLTTPRLQAWANFAWVDATFQSPFVESSQNNPAADASGNIFVRPGNRLPGIPPYQVKLGVNYRVTDAWTIGATAIGASGQFLFGDEANLTRKLPAYVVLNLNTSYSLTRNIQVFATAQNITSAKYDTYGTFSPTSSVPIVQVPGATNPRSYSPAAPVGIFAGVRVTL</sequence>
<dbReference type="PANTHER" id="PTHR30069">
    <property type="entry name" value="TONB-DEPENDENT OUTER MEMBRANE RECEPTOR"/>
    <property type="match status" value="1"/>
</dbReference>
<evidence type="ECO:0000256" key="10">
    <source>
        <dbReference type="SAM" id="SignalP"/>
    </source>
</evidence>
<dbReference type="InterPro" id="IPR036942">
    <property type="entry name" value="Beta-barrel_TonB_sf"/>
</dbReference>
<evidence type="ECO:0000313" key="14">
    <source>
        <dbReference type="Proteomes" id="UP001165679"/>
    </source>
</evidence>
<reference evidence="13" key="1">
    <citation type="submission" date="2022-09" db="EMBL/GenBank/DDBJ databases">
        <title>Rhodovastum sp. nov. RN2-1 isolated from soil in Seongnam, South Korea.</title>
        <authorList>
            <person name="Le N.T."/>
        </authorList>
    </citation>
    <scope>NUCLEOTIDE SEQUENCE</scope>
    <source>
        <strain evidence="13">RN2-1</strain>
    </source>
</reference>
<dbReference type="Proteomes" id="UP001165679">
    <property type="component" value="Unassembled WGS sequence"/>
</dbReference>
<keyword evidence="3 8" id="KW-1134">Transmembrane beta strand</keyword>
<dbReference type="Pfam" id="PF00593">
    <property type="entry name" value="TonB_dep_Rec_b-barrel"/>
    <property type="match status" value="1"/>
</dbReference>
<evidence type="ECO:0000256" key="2">
    <source>
        <dbReference type="ARBA" id="ARBA00022448"/>
    </source>
</evidence>
<name>A0AA41YNA2_9PROT</name>
<dbReference type="InterPro" id="IPR039426">
    <property type="entry name" value="TonB-dep_rcpt-like"/>
</dbReference>
<evidence type="ECO:0000256" key="4">
    <source>
        <dbReference type="ARBA" id="ARBA00022692"/>
    </source>
</evidence>
<feature type="domain" description="TonB-dependent receptor plug" evidence="12">
    <location>
        <begin position="57"/>
        <end position="167"/>
    </location>
</feature>
<evidence type="ECO:0000256" key="6">
    <source>
        <dbReference type="ARBA" id="ARBA00023136"/>
    </source>
</evidence>
<dbReference type="AlphaFoldDB" id="A0AA41YNA2"/>
<evidence type="ECO:0000256" key="7">
    <source>
        <dbReference type="ARBA" id="ARBA00023237"/>
    </source>
</evidence>
<accession>A0AA41YNA2</accession>
<dbReference type="InterPro" id="IPR000531">
    <property type="entry name" value="Beta-barrel_TonB"/>
</dbReference>
<dbReference type="GO" id="GO:0015344">
    <property type="term" value="F:siderophore uptake transmembrane transporter activity"/>
    <property type="evidence" value="ECO:0007669"/>
    <property type="project" value="TreeGrafter"/>
</dbReference>
<keyword evidence="10" id="KW-0732">Signal</keyword>
<evidence type="ECO:0000313" key="13">
    <source>
        <dbReference type="EMBL" id="MCW3473455.1"/>
    </source>
</evidence>
<keyword evidence="13" id="KW-0675">Receptor</keyword>
<reference evidence="13" key="2">
    <citation type="submission" date="2022-10" db="EMBL/GenBank/DDBJ databases">
        <authorList>
            <person name="Trinh H.N."/>
        </authorList>
    </citation>
    <scope>NUCLEOTIDE SEQUENCE</scope>
    <source>
        <strain evidence="13">RN2-1</strain>
    </source>
</reference>
<gene>
    <name evidence="13" type="ORF">OL599_02595</name>
</gene>
<keyword evidence="5 9" id="KW-0798">TonB box</keyword>
<dbReference type="PROSITE" id="PS52016">
    <property type="entry name" value="TONB_DEPENDENT_REC_3"/>
    <property type="match status" value="1"/>
</dbReference>
<dbReference type="RefSeq" id="WP_264712029.1">
    <property type="nucleotide sequence ID" value="NZ_JAPDNT010000001.1"/>
</dbReference>
<dbReference type="Gene3D" id="2.170.130.10">
    <property type="entry name" value="TonB-dependent receptor, plug domain"/>
    <property type="match status" value="1"/>
</dbReference>
<comment type="caution">
    <text evidence="13">The sequence shown here is derived from an EMBL/GenBank/DDBJ whole genome shotgun (WGS) entry which is preliminary data.</text>
</comment>
<keyword evidence="4 8" id="KW-0812">Transmembrane</keyword>
<dbReference type="EMBL" id="JAPDNT010000001">
    <property type="protein sequence ID" value="MCW3473455.1"/>
    <property type="molecule type" value="Genomic_DNA"/>
</dbReference>
<keyword evidence="6 8" id="KW-0472">Membrane</keyword>
<evidence type="ECO:0000259" key="12">
    <source>
        <dbReference type="Pfam" id="PF07715"/>
    </source>
</evidence>
<feature type="signal peptide" evidence="10">
    <location>
        <begin position="1"/>
        <end position="20"/>
    </location>
</feature>
<dbReference type="Gene3D" id="2.40.170.20">
    <property type="entry name" value="TonB-dependent receptor, beta-barrel domain"/>
    <property type="match status" value="1"/>
</dbReference>
<keyword evidence="2 8" id="KW-0813">Transport</keyword>
<evidence type="ECO:0000256" key="5">
    <source>
        <dbReference type="ARBA" id="ARBA00023077"/>
    </source>
</evidence>
<evidence type="ECO:0000256" key="8">
    <source>
        <dbReference type="PROSITE-ProRule" id="PRU01360"/>
    </source>
</evidence>
<feature type="chain" id="PRO_5041366127" evidence="10">
    <location>
        <begin position="21"/>
        <end position="777"/>
    </location>
</feature>
<evidence type="ECO:0000256" key="9">
    <source>
        <dbReference type="RuleBase" id="RU003357"/>
    </source>
</evidence>
<evidence type="ECO:0000256" key="3">
    <source>
        <dbReference type="ARBA" id="ARBA00022452"/>
    </source>
</evidence>
<dbReference type="InterPro" id="IPR012910">
    <property type="entry name" value="Plug_dom"/>
</dbReference>
<comment type="subcellular location">
    <subcellularLocation>
        <location evidence="1 8">Cell outer membrane</location>
        <topology evidence="1 8">Multi-pass membrane protein</topology>
    </subcellularLocation>
</comment>